<dbReference type="PANTHER" id="PTHR22946:SF9">
    <property type="entry name" value="POLYKETIDE TRANSFERASE AF380"/>
    <property type="match status" value="1"/>
</dbReference>
<sequence length="298" mass="32315">MRTDIEFQTNDGVRLSGRHDVPEGPGPFPTVVMATGFSGVKDGGHTPAYAERFVREGLAVLVYDHRNFGTSEGTPRQEIDPLLQMRDYSDAVTFAETLPQTDPERIGAWGSSLSGGHVIVLAGQDRRVRCVVSQMPMVSGRECGRRLVPAPALAAAAAFQRADRLARMAGKEPAMIPVASPDPTAPAALPTPDSWEFFQSERDLPTYRNEVTLRSMELVSGYEPGLLIEQVSPTPLLMIVGEADLVCPPDLQLGAYARAREPKRLLTVPAGHFDAYRAGPAFDRVAGAAAEFFAEQLR</sequence>
<dbReference type="Gene3D" id="1.10.10.800">
    <property type="match status" value="1"/>
</dbReference>
<evidence type="ECO:0000313" key="5">
    <source>
        <dbReference type="EMBL" id="GAQ62037.1"/>
    </source>
</evidence>
<dbReference type="GO" id="GO:0052689">
    <property type="term" value="F:carboxylic ester hydrolase activity"/>
    <property type="evidence" value="ECO:0007669"/>
    <property type="project" value="UniProtKB-ARBA"/>
</dbReference>
<gene>
    <name evidence="5" type="ORF">SsS58_02392</name>
</gene>
<evidence type="ECO:0000256" key="2">
    <source>
        <dbReference type="ARBA" id="ARBA00022801"/>
    </source>
</evidence>
<dbReference type="SUPFAM" id="SSF53474">
    <property type="entry name" value="alpha/beta-Hydrolases"/>
    <property type="match status" value="1"/>
</dbReference>
<dbReference type="InterPro" id="IPR000383">
    <property type="entry name" value="Xaa-Pro-like_dom"/>
</dbReference>
<dbReference type="RefSeq" id="WP_059079880.1">
    <property type="nucleotide sequence ID" value="NZ_BCMM01000009.1"/>
</dbReference>
<accession>A0A100JM95</accession>
<evidence type="ECO:0000259" key="4">
    <source>
        <dbReference type="Pfam" id="PF02129"/>
    </source>
</evidence>
<dbReference type="EMBL" id="BCMM01000009">
    <property type="protein sequence ID" value="GAQ62037.1"/>
    <property type="molecule type" value="Genomic_DNA"/>
</dbReference>
<reference evidence="6" key="3">
    <citation type="submission" date="2016-02" db="EMBL/GenBank/DDBJ databases">
        <title>Draft genome of pathogenic Streptomyces sp. in Japan.</title>
        <authorList>
            <person name="Tomihama T."/>
            <person name="Ikenaga M."/>
            <person name="Sakai M."/>
            <person name="Okubo T."/>
            <person name="Ikeda S."/>
        </authorList>
    </citation>
    <scope>NUCLEOTIDE SEQUENCE [LARGE SCALE GENOMIC DNA]</scope>
    <source>
        <strain evidence="6">S58</strain>
    </source>
</reference>
<comment type="caution">
    <text evidence="5">The sequence shown here is derived from an EMBL/GenBank/DDBJ whole genome shotgun (WGS) entry which is preliminary data.</text>
</comment>
<reference evidence="6" key="1">
    <citation type="submission" date="2015-11" db="EMBL/GenBank/DDBJ databases">
        <authorList>
            <consortium name="Cross-ministerial Strategic Innovation Promotion Program (SIP) consortium"/>
            <person name="Tomihama T."/>
            <person name="Ikenaga M."/>
            <person name="Sakai M."/>
            <person name="Okubo T."/>
            <person name="Ikeda S."/>
        </authorList>
    </citation>
    <scope>NUCLEOTIDE SEQUENCE [LARGE SCALE GENOMIC DNA]</scope>
    <source>
        <strain evidence="6">S58</strain>
    </source>
</reference>
<evidence type="ECO:0000256" key="1">
    <source>
        <dbReference type="ARBA" id="ARBA00008645"/>
    </source>
</evidence>
<name>A0A100JM95_STRSC</name>
<protein>
    <submittedName>
        <fullName evidence="5">Alpha/beta hydrolase family protein</fullName>
    </submittedName>
</protein>
<dbReference type="PANTHER" id="PTHR22946">
    <property type="entry name" value="DIENELACTONE HYDROLASE DOMAIN-CONTAINING PROTEIN-RELATED"/>
    <property type="match status" value="1"/>
</dbReference>
<dbReference type="InterPro" id="IPR050261">
    <property type="entry name" value="FrsA_esterase"/>
</dbReference>
<feature type="region of interest" description="Disordered" evidence="3">
    <location>
        <begin position="1"/>
        <end position="25"/>
    </location>
</feature>
<dbReference type="AlphaFoldDB" id="A0A100JM95"/>
<evidence type="ECO:0000256" key="3">
    <source>
        <dbReference type="SAM" id="MobiDB-lite"/>
    </source>
</evidence>
<evidence type="ECO:0000313" key="6">
    <source>
        <dbReference type="Proteomes" id="UP000067448"/>
    </source>
</evidence>
<keyword evidence="2 5" id="KW-0378">Hydrolase</keyword>
<dbReference type="Pfam" id="PF02129">
    <property type="entry name" value="Peptidase_S15"/>
    <property type="match status" value="1"/>
</dbReference>
<organism evidence="5 6">
    <name type="scientific">Streptomyces scabiei</name>
    <dbReference type="NCBI Taxonomy" id="1930"/>
    <lineage>
        <taxon>Bacteria</taxon>
        <taxon>Bacillati</taxon>
        <taxon>Actinomycetota</taxon>
        <taxon>Actinomycetes</taxon>
        <taxon>Kitasatosporales</taxon>
        <taxon>Streptomycetaceae</taxon>
        <taxon>Streptomyces</taxon>
    </lineage>
</organism>
<feature type="compositionally biased region" description="Polar residues" evidence="3">
    <location>
        <begin position="1"/>
        <end position="11"/>
    </location>
</feature>
<dbReference type="Gene3D" id="3.40.50.1820">
    <property type="entry name" value="alpha/beta hydrolase"/>
    <property type="match status" value="1"/>
</dbReference>
<dbReference type="InterPro" id="IPR029058">
    <property type="entry name" value="AB_hydrolase_fold"/>
</dbReference>
<dbReference type="ESTHER" id="strsc-a0a100jm95">
    <property type="family name" value="Xaa-Pro-like_dom"/>
</dbReference>
<dbReference type="OrthoDB" id="5902829at2"/>
<proteinExistence type="inferred from homology"/>
<feature type="domain" description="Xaa-Pro dipeptidyl-peptidase-like" evidence="4">
    <location>
        <begin position="11"/>
        <end position="273"/>
    </location>
</feature>
<dbReference type="Proteomes" id="UP000067448">
    <property type="component" value="Unassembled WGS sequence"/>
</dbReference>
<comment type="similarity">
    <text evidence="1">Belongs to the AB hydrolase superfamily.</text>
</comment>
<reference evidence="5 6" key="2">
    <citation type="journal article" date="2016" name="Genome Announc.">
        <title>Draft Genome Sequences of Streptomyces scabiei S58, Streptomyces turgidiscabies T45, and Streptomyces acidiscabies a10, the Pathogens of Potato Common Scab, Isolated in Japan.</title>
        <authorList>
            <person name="Tomihama T."/>
            <person name="Nishi Y."/>
            <person name="Sakai M."/>
            <person name="Ikenaga M."/>
            <person name="Okubo T."/>
            <person name="Ikeda S."/>
        </authorList>
    </citation>
    <scope>NUCLEOTIDE SEQUENCE [LARGE SCALE GENOMIC DNA]</scope>
    <source>
        <strain evidence="5 6">S58</strain>
    </source>
</reference>